<gene>
    <name evidence="1" type="ORF">J8273_6503</name>
</gene>
<dbReference type="Gene3D" id="2.130.10.30">
    <property type="entry name" value="Regulator of chromosome condensation 1/beta-lactamase-inhibitor protein II"/>
    <property type="match status" value="1"/>
</dbReference>
<evidence type="ECO:0000313" key="1">
    <source>
        <dbReference type="EMBL" id="KAG9391727.1"/>
    </source>
</evidence>
<protein>
    <submittedName>
        <fullName evidence="1">Uncharacterized protein</fullName>
    </submittedName>
</protein>
<dbReference type="Proteomes" id="UP000717585">
    <property type="component" value="Unassembled WGS sequence"/>
</dbReference>
<comment type="caution">
    <text evidence="1">The sequence shown here is derived from an EMBL/GenBank/DDBJ whole genome shotgun (WGS) entry which is preliminary data.</text>
</comment>
<evidence type="ECO:0000313" key="2">
    <source>
        <dbReference type="Proteomes" id="UP000717585"/>
    </source>
</evidence>
<accession>A0A8J6B2R3</accession>
<reference evidence="1" key="1">
    <citation type="submission" date="2021-05" db="EMBL/GenBank/DDBJ databases">
        <title>A free-living protist that lacks canonical eukaryotic 1 DNA replication and segregation systems.</title>
        <authorList>
            <person name="Salas-Leiva D.E."/>
            <person name="Tromer E.C."/>
            <person name="Curtis B.A."/>
            <person name="Jerlstrom-Hultqvist J."/>
            <person name="Kolisko M."/>
            <person name="Yi Z."/>
            <person name="Salas-Leiva J.S."/>
            <person name="Gallot-Lavallee L."/>
            <person name="Kops G.J.P.L."/>
            <person name="Archibald J.M."/>
            <person name="Simpson A.G.B."/>
            <person name="Roger A.J."/>
        </authorList>
    </citation>
    <scope>NUCLEOTIDE SEQUENCE</scope>
    <source>
        <strain evidence="1">BICM</strain>
    </source>
</reference>
<proteinExistence type="predicted"/>
<name>A0A8J6B2R3_9EUKA</name>
<dbReference type="InterPro" id="IPR009091">
    <property type="entry name" value="RCC1/BLIP-II"/>
</dbReference>
<sequence length="493" mass="54587">MADLADVRLSNSSAARALATAVSFLTYGPPLSMNIPLEDGEELPECMHTMLQGTVWAVLMSAGADPDLEGAEYQAPDYHVGSFVYDYHYLDVARCHWFLCKKTFFAHRQSIKDGIHHQLLTDETLTVAEDDKGGSETLMTNLPVNYRIRIHKVVSVYSNGFNTICTTPHGIYVWGSNIAGSLAHQSGQPIHPTRLTFPEAPNVAQCEAIQPIWHKDRLVERVFLGRTRFITILVTAAGAVCAGDNVVGVEGAGRQLLHFAPFPLPDGFVPDHAMIDYQAVFLRQGRTAVAMGENTNGQLGLGHRNVVRQFETVPMDVEQIWHFNYKPATLFLSSGKLYLVGAATDLLCEYLEGLDADDLALSPWPLDLPEVDAGYIDLSGNFMMFRRAGTKDFFGCYLCIHITSRDSVIFHFTVSDHVSEVRVGWYKYFIKVVCSGRGGTSEVWLGLGDNRAGLLADGPDLLSEPTEVTTEERAKILDWAVPVDLVQWSTLWT</sequence>
<dbReference type="EMBL" id="JAHDYR010000053">
    <property type="protein sequence ID" value="KAG9391727.1"/>
    <property type="molecule type" value="Genomic_DNA"/>
</dbReference>
<organism evidence="1 2">
    <name type="scientific">Carpediemonas membranifera</name>
    <dbReference type="NCBI Taxonomy" id="201153"/>
    <lineage>
        <taxon>Eukaryota</taxon>
        <taxon>Metamonada</taxon>
        <taxon>Carpediemonas-like organisms</taxon>
        <taxon>Carpediemonas</taxon>
    </lineage>
</organism>
<dbReference type="AlphaFoldDB" id="A0A8J6B2R3"/>
<keyword evidence="2" id="KW-1185">Reference proteome</keyword>
<dbReference type="SUPFAM" id="SSF50985">
    <property type="entry name" value="RCC1/BLIP-II"/>
    <property type="match status" value="1"/>
</dbReference>